<comment type="pathway">
    <text evidence="4 16">Cofactor biosynthesis; coenzyme A biosynthesis; CoA from (R)-pantothenate: step 1/5.</text>
</comment>
<keyword evidence="13 16" id="KW-0173">Coenzyme A biosynthesis</keyword>
<keyword evidence="19" id="KW-1185">Reference proteome</keyword>
<dbReference type="GO" id="GO:0046872">
    <property type="term" value="F:metal ion binding"/>
    <property type="evidence" value="ECO:0007669"/>
    <property type="project" value="UniProtKB-KW"/>
</dbReference>
<keyword evidence="12 16" id="KW-0630">Potassium</keyword>
<evidence type="ECO:0000256" key="2">
    <source>
        <dbReference type="ARBA" id="ARBA00001958"/>
    </source>
</evidence>
<sequence>MLLTLNVNNTNTVIALYPITDGKPGELRITWRISTRHTQTADEYGILIRNLLQGEGVQSDEITGIVIASVVPPIDWILRQFCERYFKQKPMFIEPGVKTGLPILTDNPSEVGADRVANCVGAFEKYGGPCIVVDFGTATNFDVISRKGEFLGGAIAPGLNISAEALFARAARLPRIEIKRPAKVIGTNTVDNLQIGLFYGHIGLVDSILERMIAELGPDTICIATGGLANLIAGESKYIRQVDDTLTLEGLRIIYERNIERNLERSQDRSRGGKQKPPSSAHDTRSPKL</sequence>
<dbReference type="OrthoDB" id="9804707at2"/>
<evidence type="ECO:0000256" key="13">
    <source>
        <dbReference type="ARBA" id="ARBA00022993"/>
    </source>
</evidence>
<comment type="cofactor">
    <cofactor evidence="2">
        <name>K(+)</name>
        <dbReference type="ChEBI" id="CHEBI:29103"/>
    </cofactor>
</comment>
<keyword evidence="9 16" id="KW-0547">Nucleotide-binding</keyword>
<accession>A0A841K7I8</accession>
<evidence type="ECO:0000256" key="12">
    <source>
        <dbReference type="ARBA" id="ARBA00022958"/>
    </source>
</evidence>
<dbReference type="GO" id="GO:0015937">
    <property type="term" value="P:coenzyme A biosynthetic process"/>
    <property type="evidence" value="ECO:0007669"/>
    <property type="project" value="UniProtKB-UniRule"/>
</dbReference>
<feature type="binding site" evidence="16">
    <location>
        <position position="134"/>
    </location>
    <ligand>
        <name>K(+)</name>
        <dbReference type="ChEBI" id="CHEBI:29103"/>
    </ligand>
</feature>
<dbReference type="GO" id="GO:0005524">
    <property type="term" value="F:ATP binding"/>
    <property type="evidence" value="ECO:0007669"/>
    <property type="project" value="UniProtKB-UniRule"/>
</dbReference>
<evidence type="ECO:0000256" key="15">
    <source>
        <dbReference type="ARBA" id="ARBA00040883"/>
    </source>
</evidence>
<keyword evidence="16" id="KW-0479">Metal-binding</keyword>
<dbReference type="Gene3D" id="3.30.420.40">
    <property type="match status" value="2"/>
</dbReference>
<comment type="caution">
    <text evidence="16">Lacks conserved residue(s) required for the propagation of feature annotation.</text>
</comment>
<evidence type="ECO:0000256" key="6">
    <source>
        <dbReference type="ARBA" id="ARBA00012102"/>
    </source>
</evidence>
<feature type="binding site" evidence="16">
    <location>
        <begin position="112"/>
        <end position="115"/>
    </location>
    <ligand>
        <name>substrate</name>
    </ligand>
</feature>
<dbReference type="InterPro" id="IPR004619">
    <property type="entry name" value="Type_III_PanK"/>
</dbReference>
<protein>
    <recommendedName>
        <fullName evidence="15 16">Type III pantothenate kinase</fullName>
        <ecNumber evidence="6 16">2.7.1.33</ecNumber>
    </recommendedName>
    <alternativeName>
        <fullName evidence="16">PanK-III</fullName>
    </alternativeName>
    <alternativeName>
        <fullName evidence="16">Pantothenic acid kinase</fullName>
    </alternativeName>
</protein>
<keyword evidence="11 16" id="KW-0067">ATP-binding</keyword>
<dbReference type="SUPFAM" id="SSF53067">
    <property type="entry name" value="Actin-like ATPase domain"/>
    <property type="match status" value="2"/>
</dbReference>
<proteinExistence type="inferred from homology"/>
<evidence type="ECO:0000256" key="16">
    <source>
        <dbReference type="HAMAP-Rule" id="MF_01274"/>
    </source>
</evidence>
<comment type="cofactor">
    <cofactor evidence="16">
        <name>NH4(+)</name>
        <dbReference type="ChEBI" id="CHEBI:28938"/>
    </cofactor>
    <cofactor evidence="16">
        <name>K(+)</name>
        <dbReference type="ChEBI" id="CHEBI:29103"/>
    </cofactor>
    <text evidence="16">A monovalent cation. Ammonium or potassium.</text>
</comment>
<evidence type="ECO:0000256" key="7">
    <source>
        <dbReference type="ARBA" id="ARBA00022490"/>
    </source>
</evidence>
<evidence type="ECO:0000256" key="8">
    <source>
        <dbReference type="ARBA" id="ARBA00022679"/>
    </source>
</evidence>
<comment type="catalytic activity">
    <reaction evidence="1 16">
        <text>(R)-pantothenate + ATP = (R)-4'-phosphopantothenate + ADP + H(+)</text>
        <dbReference type="Rhea" id="RHEA:16373"/>
        <dbReference type="ChEBI" id="CHEBI:10986"/>
        <dbReference type="ChEBI" id="CHEBI:15378"/>
        <dbReference type="ChEBI" id="CHEBI:29032"/>
        <dbReference type="ChEBI" id="CHEBI:30616"/>
        <dbReference type="ChEBI" id="CHEBI:456216"/>
        <dbReference type="EC" id="2.7.1.33"/>
    </reaction>
</comment>
<feature type="binding site" evidence="16">
    <location>
        <position position="137"/>
    </location>
    <ligand>
        <name>ATP</name>
        <dbReference type="ChEBI" id="CHEBI:30616"/>
    </ligand>
</feature>
<dbReference type="AlphaFoldDB" id="A0A841K7I8"/>
<dbReference type="InterPro" id="IPR043129">
    <property type="entry name" value="ATPase_NBD"/>
</dbReference>
<comment type="subunit">
    <text evidence="5 16">Homodimer.</text>
</comment>
<evidence type="ECO:0000256" key="5">
    <source>
        <dbReference type="ARBA" id="ARBA00011738"/>
    </source>
</evidence>
<organism evidence="18 19">
    <name type="scientific">Silvibacterium bohemicum</name>
    <dbReference type="NCBI Taxonomy" id="1577686"/>
    <lineage>
        <taxon>Bacteria</taxon>
        <taxon>Pseudomonadati</taxon>
        <taxon>Acidobacteriota</taxon>
        <taxon>Terriglobia</taxon>
        <taxon>Terriglobales</taxon>
        <taxon>Acidobacteriaceae</taxon>
        <taxon>Silvibacterium</taxon>
    </lineage>
</organism>
<dbReference type="NCBIfam" id="TIGR00671">
    <property type="entry name" value="baf"/>
    <property type="match status" value="1"/>
</dbReference>
<evidence type="ECO:0000313" key="19">
    <source>
        <dbReference type="Proteomes" id="UP000538666"/>
    </source>
</evidence>
<evidence type="ECO:0000256" key="4">
    <source>
        <dbReference type="ARBA" id="ARBA00005225"/>
    </source>
</evidence>
<evidence type="ECO:0000256" key="17">
    <source>
        <dbReference type="SAM" id="MobiDB-lite"/>
    </source>
</evidence>
<evidence type="ECO:0000256" key="10">
    <source>
        <dbReference type="ARBA" id="ARBA00022777"/>
    </source>
</evidence>
<comment type="caution">
    <text evidence="18">The sequence shown here is derived from an EMBL/GenBank/DDBJ whole genome shotgun (WGS) entry which is preliminary data.</text>
</comment>
<keyword evidence="10 16" id="KW-0418">Kinase</keyword>
<dbReference type="EC" id="2.7.1.33" evidence="6 16"/>
<evidence type="ECO:0000256" key="11">
    <source>
        <dbReference type="ARBA" id="ARBA00022840"/>
    </source>
</evidence>
<evidence type="ECO:0000256" key="9">
    <source>
        <dbReference type="ARBA" id="ARBA00022741"/>
    </source>
</evidence>
<evidence type="ECO:0000256" key="1">
    <source>
        <dbReference type="ARBA" id="ARBA00001206"/>
    </source>
</evidence>
<comment type="function">
    <text evidence="16">Catalyzes the phosphorylation of pantothenate (Pan), the first step in CoA biosynthesis.</text>
</comment>
<feature type="binding site" evidence="16">
    <location>
        <begin position="6"/>
        <end position="13"/>
    </location>
    <ligand>
        <name>ATP</name>
        <dbReference type="ChEBI" id="CHEBI:30616"/>
    </ligand>
</feature>
<dbReference type="PANTHER" id="PTHR34265:SF1">
    <property type="entry name" value="TYPE III PANTOTHENATE KINASE"/>
    <property type="match status" value="1"/>
</dbReference>
<evidence type="ECO:0000313" key="18">
    <source>
        <dbReference type="EMBL" id="MBB6147081.1"/>
    </source>
</evidence>
<feature type="active site" description="Proton acceptor" evidence="16">
    <location>
        <position position="114"/>
    </location>
</feature>
<evidence type="ECO:0000256" key="3">
    <source>
        <dbReference type="ARBA" id="ARBA00004496"/>
    </source>
</evidence>
<dbReference type="HAMAP" id="MF_01274">
    <property type="entry name" value="Pantothen_kinase_3"/>
    <property type="match status" value="1"/>
</dbReference>
<name>A0A841K7I8_9BACT</name>
<keyword evidence="8 16" id="KW-0808">Transferase</keyword>
<comment type="similarity">
    <text evidence="14 16">Belongs to the type III pantothenate kinase family.</text>
</comment>
<dbReference type="Proteomes" id="UP000538666">
    <property type="component" value="Unassembled WGS sequence"/>
</dbReference>
<dbReference type="NCBIfam" id="NF009855">
    <property type="entry name" value="PRK13321.1"/>
    <property type="match status" value="1"/>
</dbReference>
<comment type="subcellular location">
    <subcellularLocation>
        <location evidence="3 16">Cytoplasm</location>
    </subcellularLocation>
</comment>
<dbReference type="EMBL" id="JACHEK010000012">
    <property type="protein sequence ID" value="MBB6147081.1"/>
    <property type="molecule type" value="Genomic_DNA"/>
</dbReference>
<dbReference type="UniPathway" id="UPA00241">
    <property type="reaction ID" value="UER00352"/>
</dbReference>
<feature type="region of interest" description="Disordered" evidence="17">
    <location>
        <begin position="264"/>
        <end position="289"/>
    </location>
</feature>
<dbReference type="GO" id="GO:0005737">
    <property type="term" value="C:cytoplasm"/>
    <property type="evidence" value="ECO:0007669"/>
    <property type="project" value="UniProtKB-SubCell"/>
</dbReference>
<feature type="binding site" evidence="16">
    <location>
        <position position="189"/>
    </location>
    <ligand>
        <name>substrate</name>
    </ligand>
</feature>
<gene>
    <name evidence="16" type="primary">coaX</name>
    <name evidence="18" type="ORF">HNQ77_005066</name>
</gene>
<reference evidence="18 19" key="1">
    <citation type="submission" date="2020-08" db="EMBL/GenBank/DDBJ databases">
        <title>Genomic Encyclopedia of Type Strains, Phase IV (KMG-IV): sequencing the most valuable type-strain genomes for metagenomic binning, comparative biology and taxonomic classification.</title>
        <authorList>
            <person name="Goeker M."/>
        </authorList>
    </citation>
    <scope>NUCLEOTIDE SEQUENCE [LARGE SCALE GENOMIC DNA]</scope>
    <source>
        <strain evidence="18 19">DSM 103733</strain>
    </source>
</reference>
<keyword evidence="7 16" id="KW-0963">Cytoplasm</keyword>
<dbReference type="CDD" id="cd24015">
    <property type="entry name" value="ASKHA_NBD_PanK-III"/>
    <property type="match status" value="1"/>
</dbReference>
<dbReference type="PANTHER" id="PTHR34265">
    <property type="entry name" value="TYPE III PANTOTHENATE KINASE"/>
    <property type="match status" value="1"/>
</dbReference>
<dbReference type="RefSeq" id="WP_050059973.1">
    <property type="nucleotide sequence ID" value="NZ_JACHEK010000012.1"/>
</dbReference>
<dbReference type="Pfam" id="PF03309">
    <property type="entry name" value="Pan_kinase"/>
    <property type="match status" value="1"/>
</dbReference>
<dbReference type="NCBIfam" id="NF009848">
    <property type="entry name" value="PRK13318.1-6"/>
    <property type="match status" value="1"/>
</dbReference>
<evidence type="ECO:0000256" key="14">
    <source>
        <dbReference type="ARBA" id="ARBA00038036"/>
    </source>
</evidence>
<dbReference type="GO" id="GO:0004594">
    <property type="term" value="F:pantothenate kinase activity"/>
    <property type="evidence" value="ECO:0007669"/>
    <property type="project" value="UniProtKB-UniRule"/>
</dbReference>